<accession>A0ABX1NP82</accession>
<dbReference type="RefSeq" id="WP_169143684.1">
    <property type="nucleotide sequence ID" value="NZ_WTVS01000155.1"/>
</dbReference>
<dbReference type="InterPro" id="IPR003673">
    <property type="entry name" value="CoA-Trfase_fam_III"/>
</dbReference>
<evidence type="ECO:0000313" key="3">
    <source>
        <dbReference type="Proteomes" id="UP000634522"/>
    </source>
</evidence>
<organism evidence="2 3">
    <name type="scientific">Aromatoleum toluolicum</name>
    <dbReference type="NCBI Taxonomy" id="90060"/>
    <lineage>
        <taxon>Bacteria</taxon>
        <taxon>Pseudomonadati</taxon>
        <taxon>Pseudomonadota</taxon>
        <taxon>Betaproteobacteria</taxon>
        <taxon>Rhodocyclales</taxon>
        <taxon>Rhodocyclaceae</taxon>
        <taxon>Aromatoleum</taxon>
    </lineage>
</organism>
<dbReference type="PANTHER" id="PTHR48207:SF3">
    <property type="entry name" value="SUCCINATE--HYDROXYMETHYLGLUTARATE COA-TRANSFERASE"/>
    <property type="match status" value="1"/>
</dbReference>
<protein>
    <recommendedName>
        <fullName evidence="4">CoA transferase</fullName>
    </recommendedName>
</protein>
<comment type="caution">
    <text evidence="2">The sequence shown here is derived from an EMBL/GenBank/DDBJ whole genome shotgun (WGS) entry which is preliminary data.</text>
</comment>
<evidence type="ECO:0000313" key="2">
    <source>
        <dbReference type="EMBL" id="NMG01193.1"/>
    </source>
</evidence>
<dbReference type="EMBL" id="WTVS01000155">
    <property type="protein sequence ID" value="NMG01193.1"/>
    <property type="molecule type" value="Genomic_DNA"/>
</dbReference>
<evidence type="ECO:0000256" key="1">
    <source>
        <dbReference type="ARBA" id="ARBA00022679"/>
    </source>
</evidence>
<dbReference type="Gene3D" id="3.40.50.10540">
    <property type="entry name" value="Crotonobetainyl-coa:carnitine coa-transferase, domain 1"/>
    <property type="match status" value="1"/>
</dbReference>
<gene>
    <name evidence="2" type="ORF">GPA27_27905</name>
</gene>
<dbReference type="SUPFAM" id="SSF89796">
    <property type="entry name" value="CoA-transferase family III (CaiB/BaiF)"/>
    <property type="match status" value="1"/>
</dbReference>
<dbReference type="InterPro" id="IPR023606">
    <property type="entry name" value="CoA-Trfase_III_dom_1_sf"/>
</dbReference>
<evidence type="ECO:0008006" key="4">
    <source>
        <dbReference type="Google" id="ProtNLM"/>
    </source>
</evidence>
<dbReference type="InterPro" id="IPR044855">
    <property type="entry name" value="CoA-Trfase_III_dom3_sf"/>
</dbReference>
<dbReference type="Pfam" id="PF02515">
    <property type="entry name" value="CoA_transf_3"/>
    <property type="match status" value="1"/>
</dbReference>
<keyword evidence="3" id="KW-1185">Reference proteome</keyword>
<dbReference type="Gene3D" id="3.30.1540.10">
    <property type="entry name" value="formyl-coa transferase, domain 3"/>
    <property type="match status" value="1"/>
</dbReference>
<keyword evidence="1" id="KW-0808">Transferase</keyword>
<reference evidence="2 3" key="1">
    <citation type="submission" date="2019-12" db="EMBL/GenBank/DDBJ databases">
        <title>Comparative genomics gives insights into the taxonomy of the Azoarcus-Aromatoleum group and reveals separate origins of nif in the plant-associated Azoarcus and non-plant-associated Aromatoleum sub-groups.</title>
        <authorList>
            <person name="Lafos M."/>
            <person name="Maluk M."/>
            <person name="Batista M."/>
            <person name="Junghare M."/>
            <person name="Carmona M."/>
            <person name="Faoro H."/>
            <person name="Cruz L.M."/>
            <person name="Battistoni F."/>
            <person name="De Souza E."/>
            <person name="Pedrosa F."/>
            <person name="Chen W.-M."/>
            <person name="Poole P.S."/>
            <person name="Dixon R.A."/>
            <person name="James E.K."/>
        </authorList>
    </citation>
    <scope>NUCLEOTIDE SEQUENCE [LARGE SCALE GENOMIC DNA]</scope>
    <source>
        <strain evidence="2 3">T</strain>
    </source>
</reference>
<dbReference type="PANTHER" id="PTHR48207">
    <property type="entry name" value="SUCCINATE--HYDROXYMETHYLGLUTARATE COA-TRANSFERASE"/>
    <property type="match status" value="1"/>
</dbReference>
<proteinExistence type="predicted"/>
<dbReference type="Proteomes" id="UP000634522">
    <property type="component" value="Unassembled WGS sequence"/>
</dbReference>
<sequence>PYPPAAPRGALAGIRVIDFGQMVSAPYCAKLFSDYGADVIKVELPEGDTARSAGPFPGDDPHPEKSGLYFFHNTNKRGITCDVAHPEGRRLFLRLLEHSDVLIENNLPQRMRAWGLDYPTLAETNPDLVVISITPFGQSGPYSGWNGYDLNAFHLSGASSRYCGRPGEMPLEHGTFAADYFGAVTAAAWGLAAVYGRELAGGGQQVDVSCAEAIAAAFVGGQNIGCYAQEGRFDKRTGVGMPLGAPATILPCRDGHVWMLALEPGQWNGLRKVMGDPEWASLEMFQDMYSRAQNADVIYEFIREWTLQHGKMEIMEKCQAAGCPVTAVFTIAEAAAQPHLQARDYFVDMEHPQLGRLKNLGAPFKLPACPGGPERPAPLLGQHNAEVYRELLGLTAMDVRGLAQRNVI</sequence>
<name>A0ABX1NP82_9RHOO</name>
<feature type="non-terminal residue" evidence="2">
    <location>
        <position position="1"/>
    </location>
</feature>
<dbReference type="InterPro" id="IPR050483">
    <property type="entry name" value="CoA-transferase_III_domain"/>
</dbReference>